<dbReference type="EMBL" id="FOHU01000004">
    <property type="protein sequence ID" value="SET11234.1"/>
    <property type="molecule type" value="Genomic_DNA"/>
</dbReference>
<accession>A0A1I0BVU2</accession>
<dbReference type="Proteomes" id="UP000199568">
    <property type="component" value="Unassembled WGS sequence"/>
</dbReference>
<proteinExistence type="predicted"/>
<sequence>MLIMGKRIIAILLSALVVLSLGGCSVKKNLNEKIAEKVTESVLEKVAGDDVDIDIDIKDGGIAIKGEDGEEISFGSSKWPDGGAADSIPIFNKGNIISVINSNASCMIILEEVEEEDYKKYVVELKDAGFTNDVTEFSGDMGLGYFASLDEHTLISTMYAPDNKALSITIEVKK</sequence>
<dbReference type="AlphaFoldDB" id="A0A1I0BVU2"/>
<evidence type="ECO:0000313" key="1">
    <source>
        <dbReference type="EMBL" id="SET11234.1"/>
    </source>
</evidence>
<name>A0A1I0BVU2_9FIRM</name>
<gene>
    <name evidence="1" type="ORF">SAMN05660297_01446</name>
</gene>
<reference evidence="1 2" key="1">
    <citation type="submission" date="2016-10" db="EMBL/GenBank/DDBJ databases">
        <authorList>
            <person name="de Groot N.N."/>
        </authorList>
    </citation>
    <scope>NUCLEOTIDE SEQUENCE [LARGE SCALE GENOMIC DNA]</scope>
    <source>
        <strain evidence="1 2">DSM 18979</strain>
    </source>
</reference>
<keyword evidence="2" id="KW-1185">Reference proteome</keyword>
<dbReference type="STRING" id="426128.SAMN05660297_01446"/>
<evidence type="ECO:0008006" key="3">
    <source>
        <dbReference type="Google" id="ProtNLM"/>
    </source>
</evidence>
<organism evidence="1 2">
    <name type="scientific">Natronincola peptidivorans</name>
    <dbReference type="NCBI Taxonomy" id="426128"/>
    <lineage>
        <taxon>Bacteria</taxon>
        <taxon>Bacillati</taxon>
        <taxon>Bacillota</taxon>
        <taxon>Clostridia</taxon>
        <taxon>Peptostreptococcales</taxon>
        <taxon>Natronincolaceae</taxon>
        <taxon>Natronincola</taxon>
    </lineage>
</organism>
<protein>
    <recommendedName>
        <fullName evidence="3">Lipoprotein</fullName>
    </recommendedName>
</protein>
<evidence type="ECO:0000313" key="2">
    <source>
        <dbReference type="Proteomes" id="UP000199568"/>
    </source>
</evidence>
<dbReference type="PROSITE" id="PS51257">
    <property type="entry name" value="PROKAR_LIPOPROTEIN"/>
    <property type="match status" value="1"/>
</dbReference>